<evidence type="ECO:0000256" key="3">
    <source>
        <dbReference type="ARBA" id="ARBA00023027"/>
    </source>
</evidence>
<dbReference type="EC" id="1.1.-.-" evidence="6"/>
<dbReference type="InterPro" id="IPR006115">
    <property type="entry name" value="6PGDH_NADP-bd"/>
</dbReference>
<dbReference type="Pfam" id="PF03446">
    <property type="entry name" value="NAD_binding_2"/>
    <property type="match status" value="1"/>
</dbReference>
<accession>A0ABV8FZK6</accession>
<proteinExistence type="inferred from homology"/>
<evidence type="ECO:0000259" key="5">
    <source>
        <dbReference type="Pfam" id="PF14833"/>
    </source>
</evidence>
<feature type="domain" description="3-hydroxyisobutyrate dehydrogenase-like NAD-binding" evidence="5">
    <location>
        <begin position="162"/>
        <end position="280"/>
    </location>
</feature>
<dbReference type="SUPFAM" id="SSF51735">
    <property type="entry name" value="NAD(P)-binding Rossmann-fold domains"/>
    <property type="match status" value="1"/>
</dbReference>
<feature type="domain" description="6-phosphogluconate dehydrogenase NADP-binding" evidence="4">
    <location>
        <begin position="3"/>
        <end position="159"/>
    </location>
</feature>
<dbReference type="PIRSF" id="PIRSF000103">
    <property type="entry name" value="HIBADH"/>
    <property type="match status" value="1"/>
</dbReference>
<dbReference type="Gene3D" id="1.10.1040.10">
    <property type="entry name" value="N-(1-d-carboxylethyl)-l-norvaline Dehydrogenase, domain 2"/>
    <property type="match status" value="1"/>
</dbReference>
<name>A0ABV8FZK6_9ACTN</name>
<comment type="caution">
    <text evidence="6">The sequence shown here is derived from an EMBL/GenBank/DDBJ whole genome shotgun (WGS) entry which is preliminary data.</text>
</comment>
<dbReference type="Proteomes" id="UP001595851">
    <property type="component" value="Unassembled WGS sequence"/>
</dbReference>
<keyword evidence="2 6" id="KW-0560">Oxidoreductase</keyword>
<dbReference type="PANTHER" id="PTHR43580:SF2">
    <property type="entry name" value="CYTOKINE-LIKE NUCLEAR FACTOR N-PAC"/>
    <property type="match status" value="1"/>
</dbReference>
<dbReference type="Pfam" id="PF14833">
    <property type="entry name" value="NAD_binding_11"/>
    <property type="match status" value="1"/>
</dbReference>
<evidence type="ECO:0000259" key="4">
    <source>
        <dbReference type="Pfam" id="PF03446"/>
    </source>
</evidence>
<protein>
    <submittedName>
        <fullName evidence="6">NAD(P)-dependent oxidoreductase</fullName>
        <ecNumber evidence="6">1.1.-.-</ecNumber>
    </submittedName>
</protein>
<dbReference type="InterPro" id="IPR036291">
    <property type="entry name" value="NAD(P)-bd_dom_sf"/>
</dbReference>
<dbReference type="GO" id="GO:0016491">
    <property type="term" value="F:oxidoreductase activity"/>
    <property type="evidence" value="ECO:0007669"/>
    <property type="project" value="UniProtKB-KW"/>
</dbReference>
<evidence type="ECO:0000313" key="7">
    <source>
        <dbReference type="Proteomes" id="UP001595851"/>
    </source>
</evidence>
<evidence type="ECO:0000313" key="6">
    <source>
        <dbReference type="EMBL" id="MFC4007176.1"/>
    </source>
</evidence>
<keyword evidence="3" id="KW-0520">NAD</keyword>
<dbReference type="InterPro" id="IPR002204">
    <property type="entry name" value="3-OH-isobutyrate_DH-rel_CS"/>
</dbReference>
<dbReference type="PANTHER" id="PTHR43580">
    <property type="entry name" value="OXIDOREDUCTASE GLYR1-RELATED"/>
    <property type="match status" value="1"/>
</dbReference>
<dbReference type="InterPro" id="IPR015815">
    <property type="entry name" value="HIBADH-related"/>
</dbReference>
<keyword evidence="7" id="KW-1185">Reference proteome</keyword>
<sequence>MSLAVVGLGAMGAGMATRLLQSGFPLTVHNRTAAKAEPLIQAGAVWAAQPQDAAGDNDVVLLSLADEQAVEETLFERMLPALKPGTVVVDTTTTSAAYAAAAAERLAAHGVRRVELCLIGNPAMAAQGKLRLFAAGDQRDVAEIEHVLTAIGGELRYLGPPGMACTMKLAFNLLLGVQTVGLAEAVALGVRAGLDRTMLINAITGSAFCSPALAFRAAFMRDGSYEPAAFRARLMAKDLHLAASDADAGGLSLPVCSRAAERLDEAVAAGRGDEDSAVVVETALAAR</sequence>
<dbReference type="SUPFAM" id="SSF48179">
    <property type="entry name" value="6-phosphogluconate dehydrogenase C-terminal domain-like"/>
    <property type="match status" value="1"/>
</dbReference>
<dbReference type="InterPro" id="IPR029154">
    <property type="entry name" value="HIBADH-like_NADP-bd"/>
</dbReference>
<dbReference type="InterPro" id="IPR008927">
    <property type="entry name" value="6-PGluconate_DH-like_C_sf"/>
</dbReference>
<dbReference type="EMBL" id="JBHSBI010000003">
    <property type="protein sequence ID" value="MFC4007176.1"/>
    <property type="molecule type" value="Genomic_DNA"/>
</dbReference>
<comment type="similarity">
    <text evidence="1">Belongs to the HIBADH-related family.</text>
</comment>
<gene>
    <name evidence="6" type="ORF">ACFOY2_08090</name>
</gene>
<dbReference type="RefSeq" id="WP_357832911.1">
    <property type="nucleotide sequence ID" value="NZ_JBHSBI010000003.1"/>
</dbReference>
<evidence type="ECO:0000256" key="1">
    <source>
        <dbReference type="ARBA" id="ARBA00009080"/>
    </source>
</evidence>
<dbReference type="PROSITE" id="PS00895">
    <property type="entry name" value="3_HYDROXYISOBUT_DH"/>
    <property type="match status" value="1"/>
</dbReference>
<dbReference type="InterPro" id="IPR013328">
    <property type="entry name" value="6PGD_dom2"/>
</dbReference>
<evidence type="ECO:0000256" key="2">
    <source>
        <dbReference type="ARBA" id="ARBA00023002"/>
    </source>
</evidence>
<dbReference type="InterPro" id="IPR051265">
    <property type="entry name" value="HIBADH-related_NP60_sf"/>
</dbReference>
<organism evidence="6 7">
    <name type="scientific">Nonomuraea purpurea</name>
    <dbReference type="NCBI Taxonomy" id="1849276"/>
    <lineage>
        <taxon>Bacteria</taxon>
        <taxon>Bacillati</taxon>
        <taxon>Actinomycetota</taxon>
        <taxon>Actinomycetes</taxon>
        <taxon>Streptosporangiales</taxon>
        <taxon>Streptosporangiaceae</taxon>
        <taxon>Nonomuraea</taxon>
    </lineage>
</organism>
<reference evidence="7" key="1">
    <citation type="journal article" date="2019" name="Int. J. Syst. Evol. Microbiol.">
        <title>The Global Catalogue of Microorganisms (GCM) 10K type strain sequencing project: providing services to taxonomists for standard genome sequencing and annotation.</title>
        <authorList>
            <consortium name="The Broad Institute Genomics Platform"/>
            <consortium name="The Broad Institute Genome Sequencing Center for Infectious Disease"/>
            <person name="Wu L."/>
            <person name="Ma J."/>
        </authorList>
    </citation>
    <scope>NUCLEOTIDE SEQUENCE [LARGE SCALE GENOMIC DNA]</scope>
    <source>
        <strain evidence="7">TBRC 1276</strain>
    </source>
</reference>
<dbReference type="Gene3D" id="3.40.50.720">
    <property type="entry name" value="NAD(P)-binding Rossmann-like Domain"/>
    <property type="match status" value="1"/>
</dbReference>